<dbReference type="SUPFAM" id="SSF55315">
    <property type="entry name" value="L30e-like"/>
    <property type="match status" value="1"/>
</dbReference>
<evidence type="ECO:0000259" key="1">
    <source>
        <dbReference type="Pfam" id="PF01248"/>
    </source>
</evidence>
<dbReference type="InterPro" id="IPR004038">
    <property type="entry name" value="Ribosomal_eL8/eL30/eS12/Gad45"/>
</dbReference>
<feature type="domain" description="Ribosomal protein eL8/eL30/eS12/Gadd45" evidence="1">
    <location>
        <begin position="3"/>
        <end position="88"/>
    </location>
</feature>
<evidence type="ECO:0000313" key="3">
    <source>
        <dbReference type="Proteomes" id="UP001057753"/>
    </source>
</evidence>
<keyword evidence="3" id="KW-1185">Reference proteome</keyword>
<gene>
    <name evidence="2" type="ORF">HXA33_05950</name>
</gene>
<accession>A0A9Q4B148</accession>
<dbReference type="Proteomes" id="UP001057753">
    <property type="component" value="Unassembled WGS sequence"/>
</dbReference>
<proteinExistence type="predicted"/>
<dbReference type="RefSeq" id="WP_257820788.1">
    <property type="nucleotide sequence ID" value="NZ_JABXYM010000001.1"/>
</dbReference>
<name>A0A9Q4B148_SALAG</name>
<sequence>MTQWSSLLGLMQRAGKLITGEELVVKAIQNKKAHYVIIASDASENTRKKITDKCHYYKIPYTLFENRFSIGQAIGKRERVVVAMIDKGFATKFRSIIE</sequence>
<dbReference type="NCBIfam" id="NF005585">
    <property type="entry name" value="PRK07283.1"/>
    <property type="match status" value="1"/>
</dbReference>
<dbReference type="EMBL" id="JABXYM010000001">
    <property type="protein sequence ID" value="MCR6096085.1"/>
    <property type="molecule type" value="Genomic_DNA"/>
</dbReference>
<comment type="caution">
    <text evidence="2">The sequence shown here is derived from an EMBL/GenBank/DDBJ whole genome shotgun (WGS) entry which is preliminary data.</text>
</comment>
<reference evidence="2" key="1">
    <citation type="submission" date="2020-06" db="EMBL/GenBank/DDBJ databases">
        <title>Insight into the genomes of haloalkaliphilic bacilli from Kenyan soda lakes.</title>
        <authorList>
            <person name="Mwirichia R."/>
            <person name="Villamizar G.C."/>
            <person name="Poehlein A."/>
            <person name="Mugweru J."/>
            <person name="Kipnyargis A."/>
            <person name="Kiplimo D."/>
            <person name="Orwa P."/>
            <person name="Daniel R."/>
        </authorList>
    </citation>
    <scope>NUCLEOTIDE SEQUENCE</scope>
    <source>
        <strain evidence="2">B1096_S55</strain>
    </source>
</reference>
<dbReference type="Pfam" id="PF01248">
    <property type="entry name" value="Ribosomal_L7Ae"/>
    <property type="match status" value="1"/>
</dbReference>
<dbReference type="NCBIfam" id="NF005825">
    <property type="entry name" value="PRK07714.1"/>
    <property type="match status" value="1"/>
</dbReference>
<dbReference type="Gene3D" id="3.30.1330.30">
    <property type="match status" value="1"/>
</dbReference>
<evidence type="ECO:0000313" key="2">
    <source>
        <dbReference type="EMBL" id="MCR6096085.1"/>
    </source>
</evidence>
<dbReference type="InterPro" id="IPR029064">
    <property type="entry name" value="Ribosomal_eL30-like_sf"/>
</dbReference>
<dbReference type="AlphaFoldDB" id="A0A9Q4B148"/>
<protein>
    <submittedName>
        <fullName evidence="2">YlxQ family RNA-binding protein</fullName>
    </submittedName>
</protein>
<organism evidence="2 3">
    <name type="scientific">Salipaludibacillus agaradhaerens</name>
    <name type="common">Bacillus agaradhaerens</name>
    <dbReference type="NCBI Taxonomy" id="76935"/>
    <lineage>
        <taxon>Bacteria</taxon>
        <taxon>Bacillati</taxon>
        <taxon>Bacillota</taxon>
        <taxon>Bacilli</taxon>
        <taxon>Bacillales</taxon>
        <taxon>Bacillaceae</taxon>
    </lineage>
</organism>